<evidence type="ECO:0000256" key="5">
    <source>
        <dbReference type="PROSITE-ProRule" id="PRU00146"/>
    </source>
</evidence>
<evidence type="ECO:0000256" key="4">
    <source>
        <dbReference type="ARBA" id="ARBA00023125"/>
    </source>
</evidence>
<dbReference type="GO" id="GO:0008270">
    <property type="term" value="F:zinc ion binding"/>
    <property type="evidence" value="ECO:0007669"/>
    <property type="project" value="UniProtKB-KW"/>
</dbReference>
<dbReference type="InterPro" id="IPR013083">
    <property type="entry name" value="Znf_RING/FYVE/PHD"/>
</dbReference>
<protein>
    <submittedName>
        <fullName evidence="9">Uncharacterized protein</fullName>
    </submittedName>
</protein>
<dbReference type="PROSITE" id="PS51253">
    <property type="entry name" value="HTH_CENPB"/>
    <property type="match status" value="1"/>
</dbReference>
<dbReference type="InterPro" id="IPR036397">
    <property type="entry name" value="RNaseH_sf"/>
</dbReference>
<organism evidence="9 10">
    <name type="scientific">Patiria miniata</name>
    <name type="common">Bat star</name>
    <name type="synonym">Asterina miniata</name>
    <dbReference type="NCBI Taxonomy" id="46514"/>
    <lineage>
        <taxon>Eukaryota</taxon>
        <taxon>Metazoa</taxon>
        <taxon>Echinodermata</taxon>
        <taxon>Eleutherozoa</taxon>
        <taxon>Asterozoa</taxon>
        <taxon>Asteroidea</taxon>
        <taxon>Valvatacea</taxon>
        <taxon>Valvatida</taxon>
        <taxon>Asterinidae</taxon>
        <taxon>Patiria</taxon>
    </lineage>
</organism>
<keyword evidence="4" id="KW-0238">DNA-binding</keyword>
<evidence type="ECO:0000256" key="2">
    <source>
        <dbReference type="ARBA" id="ARBA00022771"/>
    </source>
</evidence>
<name>A0A913Z5B0_PATMI</name>
<dbReference type="CDD" id="cd15517">
    <property type="entry name" value="PHD_TCF19_like"/>
    <property type="match status" value="1"/>
</dbReference>
<keyword evidence="10" id="KW-1185">Reference proteome</keyword>
<proteinExistence type="predicted"/>
<dbReference type="InterPro" id="IPR011011">
    <property type="entry name" value="Znf_FYVE_PHD"/>
</dbReference>
<dbReference type="PROSITE" id="PS50016">
    <property type="entry name" value="ZF_PHD_2"/>
    <property type="match status" value="1"/>
</dbReference>
<dbReference type="Proteomes" id="UP000887568">
    <property type="component" value="Unplaced"/>
</dbReference>
<evidence type="ECO:0000313" key="10">
    <source>
        <dbReference type="Proteomes" id="UP000887568"/>
    </source>
</evidence>
<feature type="domain" description="PHD-type" evidence="7">
    <location>
        <begin position="637"/>
        <end position="700"/>
    </location>
</feature>
<dbReference type="InterPro" id="IPR019787">
    <property type="entry name" value="Znf_PHD-finger"/>
</dbReference>
<feature type="compositionally biased region" description="Basic residues" evidence="6">
    <location>
        <begin position="16"/>
        <end position="25"/>
    </location>
</feature>
<keyword evidence="1" id="KW-0479">Metal-binding</keyword>
<keyword evidence="3" id="KW-0862">Zinc</keyword>
<dbReference type="Gene3D" id="3.30.420.10">
    <property type="entry name" value="Ribonuclease H-like superfamily/Ribonuclease H"/>
    <property type="match status" value="1"/>
</dbReference>
<accession>A0A913Z5B0</accession>
<evidence type="ECO:0000259" key="7">
    <source>
        <dbReference type="PROSITE" id="PS50016"/>
    </source>
</evidence>
<dbReference type="GO" id="GO:0005634">
    <property type="term" value="C:nucleus"/>
    <property type="evidence" value="ECO:0007669"/>
    <property type="project" value="TreeGrafter"/>
</dbReference>
<dbReference type="InterPro" id="IPR006600">
    <property type="entry name" value="HTH_CenpB_DNA-bd_dom"/>
</dbReference>
<feature type="compositionally biased region" description="Basic residues" evidence="6">
    <location>
        <begin position="607"/>
        <end position="617"/>
    </location>
</feature>
<dbReference type="GO" id="GO:0003677">
    <property type="term" value="F:DNA binding"/>
    <property type="evidence" value="ECO:0007669"/>
    <property type="project" value="UniProtKB-KW"/>
</dbReference>
<dbReference type="PANTHER" id="PTHR19303:SF74">
    <property type="entry name" value="POGO TRANSPOSABLE ELEMENT WITH KRAB DOMAIN"/>
    <property type="match status" value="1"/>
</dbReference>
<evidence type="ECO:0000259" key="8">
    <source>
        <dbReference type="PROSITE" id="PS51253"/>
    </source>
</evidence>
<dbReference type="GeneID" id="119721120"/>
<dbReference type="Gene3D" id="3.30.40.10">
    <property type="entry name" value="Zinc/RING finger domain, C3HC4 (zinc finger)"/>
    <property type="match status" value="1"/>
</dbReference>
<dbReference type="InterPro" id="IPR001965">
    <property type="entry name" value="Znf_PHD"/>
</dbReference>
<dbReference type="SMART" id="SM00249">
    <property type="entry name" value="PHD"/>
    <property type="match status" value="1"/>
</dbReference>
<evidence type="ECO:0000256" key="6">
    <source>
        <dbReference type="SAM" id="MobiDB-lite"/>
    </source>
</evidence>
<feature type="region of interest" description="Disordered" evidence="6">
    <location>
        <begin position="418"/>
        <end position="439"/>
    </location>
</feature>
<dbReference type="OrthoDB" id="10043687at2759"/>
<evidence type="ECO:0000313" key="9">
    <source>
        <dbReference type="EnsemblMetazoa" id="XP_038046939.1"/>
    </source>
</evidence>
<sequence>MVKKKVPPTVFSSATQHKKRKKKYSKGFLKSPNRAARVQKAVHQVVHENIPIKRAARQNSLSYGFLHRRISGDVDVESRNGPPTMFSVEEERSLSRWLSEMAKRGMGLSPGEFLDFVEEIIKKEKSCRNFKSSRPSYTWYYSFMARNSDVVERRKEASLESSRIKVTQSKLDRWFDSYYQFVSSLNLLDKPHRIWNADETGFQMGSKSGHVIGPTTSEYTGSLPHLTGGSTKQRLTVMYCGNAEGELMPPFFVFPKPRPTAYDPLVGSTRGSAVTYTKKGWMNGDTFSKFLDHFDRNAGPERPVILLIDSASCHIDVNTFDYAVAHGIEIYRIVPNATHLMQPMDVGIFGPLKRQWNLTVKKNTREQPGDPINKATFPAKLHETVLAFYKPLTVMNSFKSSGIYPINREAISNEKLKPSLTFKSKTPQDEPSTSVPSQRADDAFQVFRSVLDEATVTEYEKRMSLAGGDDDAESLPLSPRFRTYKQLKMKTGIPRELPKVSAVQQATEYNIPCGLSMLVAAVDHVTSEECATPENTVTSSQPCSQATISNTLEDALTFPQAVPTVSRSRRLLDSLPDNLTSPDCLRRMALHQLEKVRHKAKMEHKAKQRYLQKKKKENKSTSTGLGEYPQDHGQGAETLCPVCNVSYEANVRKGDNLMWIQCDECLEWMHQKCIPSSLAYDQETVVEDTNAKFVCHKCAV</sequence>
<dbReference type="AlphaFoldDB" id="A0A913Z5B0"/>
<feature type="compositionally biased region" description="Polar residues" evidence="6">
    <location>
        <begin position="421"/>
        <end position="437"/>
    </location>
</feature>
<reference evidence="9" key="1">
    <citation type="submission" date="2022-11" db="UniProtKB">
        <authorList>
            <consortium name="EnsemblMetazoa"/>
        </authorList>
    </citation>
    <scope>IDENTIFICATION</scope>
</reference>
<feature type="region of interest" description="Disordered" evidence="6">
    <location>
        <begin position="1"/>
        <end position="26"/>
    </location>
</feature>
<keyword evidence="2 5" id="KW-0863">Zinc-finger</keyword>
<dbReference type="EnsemblMetazoa" id="XM_038191011.1">
    <property type="protein sequence ID" value="XP_038046939.1"/>
    <property type="gene ID" value="LOC119721120"/>
</dbReference>
<dbReference type="SUPFAM" id="SSF57903">
    <property type="entry name" value="FYVE/PHD zinc finger"/>
    <property type="match status" value="1"/>
</dbReference>
<dbReference type="PANTHER" id="PTHR19303">
    <property type="entry name" value="TRANSPOSON"/>
    <property type="match status" value="1"/>
</dbReference>
<dbReference type="OMA" id="MHKDCIP"/>
<dbReference type="RefSeq" id="XP_038046939.1">
    <property type="nucleotide sequence ID" value="XM_038191011.1"/>
</dbReference>
<dbReference type="Pfam" id="PF03184">
    <property type="entry name" value="DDE_1"/>
    <property type="match status" value="1"/>
</dbReference>
<evidence type="ECO:0000256" key="1">
    <source>
        <dbReference type="ARBA" id="ARBA00022723"/>
    </source>
</evidence>
<feature type="domain" description="HTH CENPB-type" evidence="8">
    <location>
        <begin position="78"/>
        <end position="153"/>
    </location>
</feature>
<dbReference type="InterPro" id="IPR050863">
    <property type="entry name" value="CenT-Element_Derived"/>
</dbReference>
<dbReference type="InterPro" id="IPR004875">
    <property type="entry name" value="DDE_SF_endonuclease_dom"/>
</dbReference>
<feature type="region of interest" description="Disordered" evidence="6">
    <location>
        <begin position="607"/>
        <end position="630"/>
    </location>
</feature>
<evidence type="ECO:0000256" key="3">
    <source>
        <dbReference type="ARBA" id="ARBA00022833"/>
    </source>
</evidence>